<proteinExistence type="predicted"/>
<evidence type="ECO:0000313" key="1">
    <source>
        <dbReference type="EMBL" id="MBA9007877.1"/>
    </source>
</evidence>
<accession>A0A7W3RC99</accession>
<protein>
    <submittedName>
        <fullName evidence="1">Uncharacterized protein</fullName>
    </submittedName>
</protein>
<keyword evidence="2" id="KW-1185">Reference proteome</keyword>
<dbReference type="AlphaFoldDB" id="A0A7W3RC99"/>
<dbReference type="RefSeq" id="WP_182708300.1">
    <property type="nucleotide sequence ID" value="NZ_JACJII010000001.1"/>
</dbReference>
<reference evidence="1 2" key="1">
    <citation type="submission" date="2020-08" db="EMBL/GenBank/DDBJ databases">
        <title>Sequencing the genomes of 1000 actinobacteria strains.</title>
        <authorList>
            <person name="Klenk H.-P."/>
        </authorList>
    </citation>
    <scope>NUCLEOTIDE SEQUENCE [LARGE SCALE GENOMIC DNA]</scope>
    <source>
        <strain evidence="1 2">DSM 45823</strain>
    </source>
</reference>
<gene>
    <name evidence="1" type="ORF">HNR21_006759</name>
</gene>
<dbReference type="EMBL" id="JACJII010000001">
    <property type="protein sequence ID" value="MBA9007877.1"/>
    <property type="molecule type" value="Genomic_DNA"/>
</dbReference>
<dbReference type="InterPro" id="IPR045596">
    <property type="entry name" value="DUF6459"/>
</dbReference>
<dbReference type="Pfam" id="PF20060">
    <property type="entry name" value="DUF6459"/>
    <property type="match status" value="1"/>
</dbReference>
<dbReference type="Proteomes" id="UP000539313">
    <property type="component" value="Unassembled WGS sequence"/>
</dbReference>
<name>A0A7W3RC99_9ACTN</name>
<evidence type="ECO:0000313" key="2">
    <source>
        <dbReference type="Proteomes" id="UP000539313"/>
    </source>
</evidence>
<comment type="caution">
    <text evidence="1">The sequence shown here is derived from an EMBL/GenBank/DDBJ whole genome shotgun (WGS) entry which is preliminary data.</text>
</comment>
<sequence length="115" mass="12271">MGGDEEGAELRVAVEVTVRLVAEVLAGIRPLRHLDRLVSPQVCGELAAVAPAAAVGRPVHAPRVLASWVQRPAPEAAETGAVVAVAGRVQALALRLERRRGRWRCTVLETTASRR</sequence>
<organism evidence="1 2">
    <name type="scientific">Thermomonospora cellulosilytica</name>
    <dbReference type="NCBI Taxonomy" id="1411118"/>
    <lineage>
        <taxon>Bacteria</taxon>
        <taxon>Bacillati</taxon>
        <taxon>Actinomycetota</taxon>
        <taxon>Actinomycetes</taxon>
        <taxon>Streptosporangiales</taxon>
        <taxon>Thermomonosporaceae</taxon>
        <taxon>Thermomonospora</taxon>
    </lineage>
</organism>